<name>A0ABR2KC43_9EUKA</name>
<proteinExistence type="predicted"/>
<comment type="caution">
    <text evidence="1">The sequence shown here is derived from an EMBL/GenBank/DDBJ whole genome shotgun (WGS) entry which is preliminary data.</text>
</comment>
<dbReference type="Proteomes" id="UP001470230">
    <property type="component" value="Unassembled WGS sequence"/>
</dbReference>
<dbReference type="EMBL" id="JAPFFF010000005">
    <property type="protein sequence ID" value="KAK8888704.1"/>
    <property type="molecule type" value="Genomic_DNA"/>
</dbReference>
<evidence type="ECO:0000313" key="2">
    <source>
        <dbReference type="Proteomes" id="UP001470230"/>
    </source>
</evidence>
<reference evidence="1 2" key="1">
    <citation type="submission" date="2024-04" db="EMBL/GenBank/DDBJ databases">
        <title>Tritrichomonas musculus Genome.</title>
        <authorList>
            <person name="Alves-Ferreira E."/>
            <person name="Grigg M."/>
            <person name="Lorenzi H."/>
            <person name="Galac M."/>
        </authorList>
    </citation>
    <scope>NUCLEOTIDE SEQUENCE [LARGE SCALE GENOMIC DNA]</scope>
    <source>
        <strain evidence="1 2">EAF2021</strain>
    </source>
</reference>
<keyword evidence="2" id="KW-1185">Reference proteome</keyword>
<protein>
    <submittedName>
        <fullName evidence="1">Uncharacterized protein</fullName>
    </submittedName>
</protein>
<gene>
    <name evidence="1" type="ORF">M9Y10_033437</name>
</gene>
<organism evidence="1 2">
    <name type="scientific">Tritrichomonas musculus</name>
    <dbReference type="NCBI Taxonomy" id="1915356"/>
    <lineage>
        <taxon>Eukaryota</taxon>
        <taxon>Metamonada</taxon>
        <taxon>Parabasalia</taxon>
        <taxon>Tritrichomonadida</taxon>
        <taxon>Tritrichomonadidae</taxon>
        <taxon>Tritrichomonas</taxon>
    </lineage>
</organism>
<accession>A0ABR2KC43</accession>
<evidence type="ECO:0000313" key="1">
    <source>
        <dbReference type="EMBL" id="KAK8888704.1"/>
    </source>
</evidence>
<sequence>MSSKLSVIPLTVIGSEREIRSGGIIFASSNSHKIFGWILSILVNDLPSKDKIHTICSDDDLGLVGAYSETLSLENKTDVIRRFYN</sequence>